<evidence type="ECO:0000313" key="5">
    <source>
        <dbReference type="Proteomes" id="UP000054549"/>
    </source>
</evidence>
<feature type="compositionally biased region" description="Basic and acidic residues" evidence="1">
    <location>
        <begin position="653"/>
        <end position="664"/>
    </location>
</feature>
<feature type="signal peptide" evidence="2">
    <location>
        <begin position="1"/>
        <end position="17"/>
    </location>
</feature>
<reference evidence="4 5" key="1">
    <citation type="submission" date="2014-04" db="EMBL/GenBank/DDBJ databases">
        <title>Evolutionary Origins and Diversification of the Mycorrhizal Mutualists.</title>
        <authorList>
            <consortium name="DOE Joint Genome Institute"/>
            <consortium name="Mycorrhizal Genomics Consortium"/>
            <person name="Kohler A."/>
            <person name="Kuo A."/>
            <person name="Nagy L.G."/>
            <person name="Floudas D."/>
            <person name="Copeland A."/>
            <person name="Barry K.W."/>
            <person name="Cichocki N."/>
            <person name="Veneault-Fourrey C."/>
            <person name="LaButti K."/>
            <person name="Lindquist E.A."/>
            <person name="Lipzen A."/>
            <person name="Lundell T."/>
            <person name="Morin E."/>
            <person name="Murat C."/>
            <person name="Riley R."/>
            <person name="Ohm R."/>
            <person name="Sun H."/>
            <person name="Tunlid A."/>
            <person name="Henrissat B."/>
            <person name="Grigoriev I.V."/>
            <person name="Hibbett D.S."/>
            <person name="Martin F."/>
        </authorList>
    </citation>
    <scope>NUCLEOTIDE SEQUENCE [LARGE SCALE GENOMIC DNA]</scope>
    <source>
        <strain evidence="4 5">Koide BX008</strain>
    </source>
</reference>
<evidence type="ECO:0000259" key="3">
    <source>
        <dbReference type="SMART" id="SM00736"/>
    </source>
</evidence>
<name>A0A0C2XK79_AMAMK</name>
<dbReference type="Proteomes" id="UP000054549">
    <property type="component" value="Unassembled WGS sequence"/>
</dbReference>
<dbReference type="SUPFAM" id="SSF49313">
    <property type="entry name" value="Cadherin-like"/>
    <property type="match status" value="3"/>
</dbReference>
<organism evidence="4 5">
    <name type="scientific">Amanita muscaria (strain Koide BX008)</name>
    <dbReference type="NCBI Taxonomy" id="946122"/>
    <lineage>
        <taxon>Eukaryota</taxon>
        <taxon>Fungi</taxon>
        <taxon>Dikarya</taxon>
        <taxon>Basidiomycota</taxon>
        <taxon>Agaricomycotina</taxon>
        <taxon>Agaricomycetes</taxon>
        <taxon>Agaricomycetidae</taxon>
        <taxon>Agaricales</taxon>
        <taxon>Pluteineae</taxon>
        <taxon>Amanitaceae</taxon>
        <taxon>Amanita</taxon>
    </lineage>
</organism>
<feature type="chain" id="PRO_5002174256" description="Dystroglycan-type cadherin-like domain-containing protein" evidence="2">
    <location>
        <begin position="18"/>
        <end position="906"/>
    </location>
</feature>
<sequence length="906" mass="98820">MRLLLFCSILVSTLVHASQVSVGLPLEKQLPLIARVDQPYSWAFSPNTFIYMGGSLSYTSTDLPAWLSFDPSTLILHGTPTAEDEGDRKITITASDGTSSAFSSFILCVTSRPGPVLNKPISAQLYADNPSLSSVFLVSPHSAISTENPAVWIPHGWSFSIGIDANTFKSDNRVYYDARQADGSDLPPWMNFDCMTYTLDGVTPHEGDTTVYPIDLIVTDKQGYKAQAARFDVAVTDHEFSLVDSLPTINITAKSPVHISLQSPDDFSGLLVDGKPVRPSDIETLDIDITHCNHWLSYNRTSRVLSGDSTNIDFPLDQRLNLPVTVTTTFNQSIFTNYMIAIVPSYFLKPDLPPLEAKQGVDLSFDLPRYFAEPNSRVTETITASFEPEETAKWLKFDPVTARLTGVVPASFSGQCSVSFTAYSQVTHSVSHALLPIFITPMDGSIDGVDSGNSRKLSAAAKSRFVLPICIVLGCLGTVFALGGCLALVRKCAKVEDPVISGEEGRRAWTSKDRKWYGVASPNIGTEKFQRGYGWTDISARNASEVSVNPKSTSSQNRNYGTVGLGLGPVFRPDRPSPANSALTSGIIRKKDFVSMIKKTARQVSDKCKPHNKNRLLIGKPTLITLDRPEDSCLPYNSSVSQSRSTFSFRSTLTEKRSIPKQRADFAPPKSPKSPSPAHIHDEALSRQHSSSSECSIPQLLQAEAEGSFQTVPLRPRLVPFTSANRVPVPQGMSKDYLAQDTRMTKAKRVPSQKATVWRLGESTPAEGDEICFGLHYIEKLGAAYVPDSLPSVPTVATSYGRSSVSSLESSHQGHGVGGRVIVRAGESFRYRVRVPSLTGTMLYTLKLADGRPIPRFLNHSPNLKNACIELYGIPRAQDIGVLDCGVYTNDGECAARITIDVVGKT</sequence>
<gene>
    <name evidence="4" type="ORF">M378DRAFT_8124</name>
</gene>
<feature type="region of interest" description="Disordered" evidence="1">
    <location>
        <begin position="645"/>
        <end position="695"/>
    </location>
</feature>
<dbReference type="InterPro" id="IPR013783">
    <property type="entry name" value="Ig-like_fold"/>
</dbReference>
<evidence type="ECO:0000313" key="4">
    <source>
        <dbReference type="EMBL" id="KIL69478.1"/>
    </source>
</evidence>
<feature type="domain" description="Dystroglycan-type cadherin-like" evidence="3">
    <location>
        <begin position="28"/>
        <end position="116"/>
    </location>
</feature>
<evidence type="ECO:0000256" key="1">
    <source>
        <dbReference type="SAM" id="MobiDB-lite"/>
    </source>
</evidence>
<dbReference type="OrthoDB" id="414243at2759"/>
<dbReference type="Pfam" id="PF05345">
    <property type="entry name" value="He_PIG"/>
    <property type="match status" value="2"/>
</dbReference>
<dbReference type="GO" id="GO:0005509">
    <property type="term" value="F:calcium ion binding"/>
    <property type="evidence" value="ECO:0007669"/>
    <property type="project" value="InterPro"/>
</dbReference>
<dbReference type="InterPro" id="IPR006644">
    <property type="entry name" value="Cadg"/>
</dbReference>
<accession>A0A0C2XK79</accession>
<evidence type="ECO:0000256" key="2">
    <source>
        <dbReference type="SAM" id="SignalP"/>
    </source>
</evidence>
<proteinExistence type="predicted"/>
<dbReference type="AlphaFoldDB" id="A0A0C2XK79"/>
<dbReference type="GO" id="GO:0016020">
    <property type="term" value="C:membrane"/>
    <property type="evidence" value="ECO:0007669"/>
    <property type="project" value="InterPro"/>
</dbReference>
<keyword evidence="5" id="KW-1185">Reference proteome</keyword>
<dbReference type="EMBL" id="KN818226">
    <property type="protein sequence ID" value="KIL69478.1"/>
    <property type="molecule type" value="Genomic_DNA"/>
</dbReference>
<protein>
    <recommendedName>
        <fullName evidence="3">Dystroglycan-type cadherin-like domain-containing protein</fullName>
    </recommendedName>
</protein>
<feature type="domain" description="Dystroglycan-type cadherin-like" evidence="3">
    <location>
        <begin position="141"/>
        <end position="242"/>
    </location>
</feature>
<keyword evidence="2" id="KW-0732">Signal</keyword>
<dbReference type="Gene3D" id="2.60.40.10">
    <property type="entry name" value="Immunoglobulins"/>
    <property type="match status" value="3"/>
</dbReference>
<dbReference type="HOGENOM" id="CLU_012975_0_0_1"/>
<dbReference type="STRING" id="946122.A0A0C2XK79"/>
<dbReference type="InterPro" id="IPR015919">
    <property type="entry name" value="Cadherin-like_sf"/>
</dbReference>
<dbReference type="SMART" id="SM00736">
    <property type="entry name" value="CADG"/>
    <property type="match status" value="2"/>
</dbReference>
<dbReference type="InParanoid" id="A0A0C2XK79"/>